<dbReference type="EMBL" id="PIPT01000003">
    <property type="protein sequence ID" value="RUO48690.1"/>
    <property type="molecule type" value="Genomic_DNA"/>
</dbReference>
<dbReference type="AlphaFoldDB" id="A0A432XJ17"/>
<comment type="caution">
    <text evidence="2">The sequence shown here is derived from an EMBL/GenBank/DDBJ whole genome shotgun (WGS) entry which is preliminary data.</text>
</comment>
<protein>
    <submittedName>
        <fullName evidence="2">Uncharacterized protein</fullName>
    </submittedName>
</protein>
<organism evidence="2 3">
    <name type="scientific">Pseudidiomarina aquimaris</name>
    <dbReference type="NCBI Taxonomy" id="641841"/>
    <lineage>
        <taxon>Bacteria</taxon>
        <taxon>Pseudomonadati</taxon>
        <taxon>Pseudomonadota</taxon>
        <taxon>Gammaproteobacteria</taxon>
        <taxon>Alteromonadales</taxon>
        <taxon>Idiomarinaceae</taxon>
        <taxon>Pseudidiomarina</taxon>
    </lineage>
</organism>
<feature type="transmembrane region" description="Helical" evidence="1">
    <location>
        <begin position="48"/>
        <end position="71"/>
    </location>
</feature>
<accession>A0A432XJ17</accession>
<evidence type="ECO:0000313" key="2">
    <source>
        <dbReference type="EMBL" id="RUO48690.1"/>
    </source>
</evidence>
<keyword evidence="1" id="KW-0812">Transmembrane</keyword>
<keyword evidence="3" id="KW-1185">Reference proteome</keyword>
<name>A0A432XJ17_9GAMM</name>
<sequence length="172" mass="19378">MSNSTASNKLDRLIRQAAEGNDAPAPERELWAGIEHSLARRQQRSGKWLHWVWASAACMVLAVGGVTFMSLQSPTGNPEQPAASALLTYLNQQHEQQRQFVLTQYQAVGWNGESEFVAAEIEQIRASIDEVSAQLQTEPNNKALWQLLQWLYSKELELLESQFVVSDKLQQL</sequence>
<evidence type="ECO:0000313" key="3">
    <source>
        <dbReference type="Proteomes" id="UP000286678"/>
    </source>
</evidence>
<keyword evidence="1" id="KW-0472">Membrane</keyword>
<dbReference type="RefSeq" id="WP_126833330.1">
    <property type="nucleotide sequence ID" value="NZ_PIPT01000003.1"/>
</dbReference>
<gene>
    <name evidence="2" type="ORF">CWE21_04825</name>
</gene>
<evidence type="ECO:0000256" key="1">
    <source>
        <dbReference type="SAM" id="Phobius"/>
    </source>
</evidence>
<keyword evidence="1" id="KW-1133">Transmembrane helix</keyword>
<dbReference type="Proteomes" id="UP000286678">
    <property type="component" value="Unassembled WGS sequence"/>
</dbReference>
<reference evidence="3" key="1">
    <citation type="journal article" date="2018" name="Front. Microbiol.">
        <title>Genome-Based Analysis Reveals the Taxonomy and Diversity of the Family Idiomarinaceae.</title>
        <authorList>
            <person name="Liu Y."/>
            <person name="Lai Q."/>
            <person name="Shao Z."/>
        </authorList>
    </citation>
    <scope>NUCLEOTIDE SEQUENCE [LARGE SCALE GENOMIC DNA]</scope>
    <source>
        <strain evidence="3">SW15</strain>
    </source>
</reference>
<proteinExistence type="predicted"/>
<dbReference type="OrthoDB" id="6227277at2"/>